<dbReference type="AlphaFoldDB" id="A0A0K2V0G2"/>
<sequence length="63" mass="7172">ALLLIPFIQVTDVGVERLYNPSFVCGLKRPSQQDVRKYQLLSFVYEKHLLGILPKPPVVHVTP</sequence>
<name>A0A0K2V0G2_LEPSM</name>
<dbReference type="EMBL" id="HACA01026271">
    <property type="protein sequence ID" value="CDW43632.1"/>
    <property type="molecule type" value="Transcribed_RNA"/>
</dbReference>
<protein>
    <submittedName>
        <fullName evidence="1">Uncharacterized protein</fullName>
    </submittedName>
</protein>
<organism evidence="1">
    <name type="scientific">Lepeophtheirus salmonis</name>
    <name type="common">Salmon louse</name>
    <name type="synonym">Caligus salmonis</name>
    <dbReference type="NCBI Taxonomy" id="72036"/>
    <lineage>
        <taxon>Eukaryota</taxon>
        <taxon>Metazoa</taxon>
        <taxon>Ecdysozoa</taxon>
        <taxon>Arthropoda</taxon>
        <taxon>Crustacea</taxon>
        <taxon>Multicrustacea</taxon>
        <taxon>Hexanauplia</taxon>
        <taxon>Copepoda</taxon>
        <taxon>Siphonostomatoida</taxon>
        <taxon>Caligidae</taxon>
        <taxon>Lepeophtheirus</taxon>
    </lineage>
</organism>
<accession>A0A0K2V0G2</accession>
<evidence type="ECO:0000313" key="1">
    <source>
        <dbReference type="EMBL" id="CDW43632.1"/>
    </source>
</evidence>
<reference evidence="1" key="1">
    <citation type="submission" date="2014-05" db="EMBL/GenBank/DDBJ databases">
        <authorList>
            <person name="Chronopoulou M."/>
        </authorList>
    </citation>
    <scope>NUCLEOTIDE SEQUENCE</scope>
    <source>
        <tissue evidence="1">Whole organism</tissue>
    </source>
</reference>
<proteinExistence type="predicted"/>
<feature type="non-terminal residue" evidence="1">
    <location>
        <position position="1"/>
    </location>
</feature>